<name>A0A812Y995_SYMPI</name>
<protein>
    <recommendedName>
        <fullName evidence="5">Pentatricopeptide repeat-containing protein, chloroplastic</fullName>
    </recommendedName>
</protein>
<feature type="non-terminal residue" evidence="3">
    <location>
        <position position="1"/>
    </location>
</feature>
<feature type="non-terminal residue" evidence="3">
    <location>
        <position position="242"/>
    </location>
</feature>
<keyword evidence="4" id="KW-1185">Reference proteome</keyword>
<keyword evidence="1" id="KW-0677">Repeat</keyword>
<gene>
    <name evidence="3" type="ORF">SPIL2461_LOCUS22724</name>
</gene>
<dbReference type="EMBL" id="CAJNIZ010047590">
    <property type="protein sequence ID" value="CAE7771234.1"/>
    <property type="molecule type" value="Genomic_DNA"/>
</dbReference>
<dbReference type="InterPro" id="IPR011990">
    <property type="entry name" value="TPR-like_helical_dom_sf"/>
</dbReference>
<evidence type="ECO:0000256" key="1">
    <source>
        <dbReference type="ARBA" id="ARBA00022737"/>
    </source>
</evidence>
<organism evidence="3 4">
    <name type="scientific">Symbiodinium pilosum</name>
    <name type="common">Dinoflagellate</name>
    <dbReference type="NCBI Taxonomy" id="2952"/>
    <lineage>
        <taxon>Eukaryota</taxon>
        <taxon>Sar</taxon>
        <taxon>Alveolata</taxon>
        <taxon>Dinophyceae</taxon>
        <taxon>Suessiales</taxon>
        <taxon>Symbiodiniaceae</taxon>
        <taxon>Symbiodinium</taxon>
    </lineage>
</organism>
<evidence type="ECO:0000256" key="2">
    <source>
        <dbReference type="PROSITE-ProRule" id="PRU00708"/>
    </source>
</evidence>
<proteinExistence type="predicted"/>
<evidence type="ECO:0000313" key="3">
    <source>
        <dbReference type="EMBL" id="CAE7771234.1"/>
    </source>
</evidence>
<dbReference type="OrthoDB" id="10560234at2759"/>
<dbReference type="Gene3D" id="1.25.40.10">
    <property type="entry name" value="Tetratricopeptide repeat domain"/>
    <property type="match status" value="2"/>
</dbReference>
<accession>A0A812Y995</accession>
<dbReference type="Proteomes" id="UP000649617">
    <property type="component" value="Unassembled WGS sequence"/>
</dbReference>
<sequence>FNACMGSMRKASRWRRAHLLLTQFEMASLQTDLRSFSVASSACSRSRHWQQAVELVTRQMHSGLQPDRVSFALWLNQCCCATFNINWDRSAFEAASACSTSDWMRTIHVFHQMASMQVRLDVANGNTALNSCEKAAAWITGLALLQHLPQAATSADAVTFNSAVSACRGYNAAITALGRALQSERAVELLRTVSSCKLKVDLLSFSSAISACQRLAKWRPAVYLFKSLRDDSIAADSICCRT</sequence>
<comment type="caution">
    <text evidence="3">The sequence shown here is derived from an EMBL/GenBank/DDBJ whole genome shotgun (WGS) entry which is preliminary data.</text>
</comment>
<feature type="repeat" description="PPR" evidence="2">
    <location>
        <begin position="32"/>
        <end position="66"/>
    </location>
</feature>
<reference evidence="3" key="1">
    <citation type="submission" date="2021-02" db="EMBL/GenBank/DDBJ databases">
        <authorList>
            <person name="Dougan E. K."/>
            <person name="Rhodes N."/>
            <person name="Thang M."/>
            <person name="Chan C."/>
        </authorList>
    </citation>
    <scope>NUCLEOTIDE SEQUENCE</scope>
</reference>
<evidence type="ECO:0008006" key="5">
    <source>
        <dbReference type="Google" id="ProtNLM"/>
    </source>
</evidence>
<evidence type="ECO:0000313" key="4">
    <source>
        <dbReference type="Proteomes" id="UP000649617"/>
    </source>
</evidence>
<dbReference type="PROSITE" id="PS51375">
    <property type="entry name" value="PPR"/>
    <property type="match status" value="1"/>
</dbReference>
<dbReference type="PANTHER" id="PTHR47447">
    <property type="entry name" value="OS03G0856100 PROTEIN"/>
    <property type="match status" value="1"/>
</dbReference>
<dbReference type="InterPro" id="IPR002885">
    <property type="entry name" value="PPR_rpt"/>
</dbReference>
<dbReference type="AlphaFoldDB" id="A0A812Y995"/>
<dbReference type="PANTHER" id="PTHR47447:SF17">
    <property type="entry name" value="OS12G0638900 PROTEIN"/>
    <property type="match status" value="1"/>
</dbReference>